<gene>
    <name evidence="1" type="ORF">XF9B_52160</name>
</gene>
<proteinExistence type="predicted"/>
<protein>
    <submittedName>
        <fullName evidence="1">Uncharacterized protein</fullName>
    </submittedName>
</protein>
<evidence type="ECO:0000313" key="1">
    <source>
        <dbReference type="EMBL" id="BCE83795.1"/>
    </source>
</evidence>
<dbReference type="AlphaFoldDB" id="A0A810C7U2"/>
<name>A0A810C7U2_9BRAD</name>
<reference evidence="1" key="1">
    <citation type="submission" date="2020-05" db="EMBL/GenBank/DDBJ databases">
        <title>Complete genome sequence of Bradyrhizobium diazoefficiens XF9 isolated from soybean nodule.</title>
        <authorList>
            <person name="Noda R."/>
            <person name="Kakizaki K."/>
            <person name="Minamisawa K."/>
        </authorList>
    </citation>
    <scope>NUCLEOTIDE SEQUENCE</scope>
    <source>
        <strain evidence="1">XF9</strain>
    </source>
</reference>
<accession>A0A810C7U2</accession>
<dbReference type="EMBL" id="AP023098">
    <property type="protein sequence ID" value="BCE83795.1"/>
    <property type="molecule type" value="Genomic_DNA"/>
</dbReference>
<organism evidence="1">
    <name type="scientific">Bradyrhizobium diazoefficiens</name>
    <dbReference type="NCBI Taxonomy" id="1355477"/>
    <lineage>
        <taxon>Bacteria</taxon>
        <taxon>Pseudomonadati</taxon>
        <taxon>Pseudomonadota</taxon>
        <taxon>Alphaproteobacteria</taxon>
        <taxon>Hyphomicrobiales</taxon>
        <taxon>Nitrobacteraceae</taxon>
        <taxon>Bradyrhizobium</taxon>
    </lineage>
</organism>
<sequence>MHASRCPWYAQMQGLANGSKHFQPASGLQISTVDVGPLNSFAFNEEAYNEGYSYFVADMGMHEGLPHVAPASMLFEAVMRFWRWFLLTHSPYTELPKSRAPLSDEWPIAQP</sequence>